<accession>A0A077M4B7</accession>
<proteinExistence type="predicted"/>
<reference evidence="2 3" key="1">
    <citation type="journal article" date="2013" name="ISME J.">
        <title>A metabolic model for members of the genus Tetrasphaera involved in enhanced biological phosphorus removal.</title>
        <authorList>
            <person name="Kristiansen R."/>
            <person name="Nguyen H.T.T."/>
            <person name="Saunders A.M."/>
            <person name="Nielsen J.L."/>
            <person name="Wimmer R."/>
            <person name="Le V.Q."/>
            <person name="McIlroy S.J."/>
            <person name="Petrovski S."/>
            <person name="Seviour R.J."/>
            <person name="Calteau A."/>
            <person name="Nielsen K.L."/>
            <person name="Nielsen P.H."/>
        </authorList>
    </citation>
    <scope>NUCLEOTIDE SEQUENCE [LARGE SCALE GENOMIC DNA]</scope>
    <source>
        <strain evidence="2 3">Ben 74</strain>
    </source>
</reference>
<dbReference type="InterPro" id="IPR051021">
    <property type="entry name" value="Mito_Ser/Thr_phosphatase"/>
</dbReference>
<dbReference type="CDD" id="cd07040">
    <property type="entry name" value="HP"/>
    <property type="match status" value="1"/>
</dbReference>
<sequence length="172" mass="18669">MTTSSMDRTLILLRHANAESGAADHDRDLTSDGWKDARAAGAWLHAHDLGADEVLCSTAERTRQTTQALWEGGCCETDVRYEDRIYNAHPEALLEVVRDSDEDASVVMVVGHAPGIPAFTSLLADGEGSPQAHELLAQGFPTTSMAILTFAGHWRDLAFGAARLDRFHIARA</sequence>
<dbReference type="OrthoDB" id="9810154at2"/>
<dbReference type="Proteomes" id="UP000035720">
    <property type="component" value="Unassembled WGS sequence"/>
</dbReference>
<dbReference type="InterPro" id="IPR029033">
    <property type="entry name" value="His_PPase_superfam"/>
</dbReference>
<keyword evidence="3" id="KW-1185">Reference proteome</keyword>
<organism evidence="2 3">
    <name type="scientific">Nostocoides jenkinsii Ben 74</name>
    <dbReference type="NCBI Taxonomy" id="1193518"/>
    <lineage>
        <taxon>Bacteria</taxon>
        <taxon>Bacillati</taxon>
        <taxon>Actinomycetota</taxon>
        <taxon>Actinomycetes</taxon>
        <taxon>Micrococcales</taxon>
        <taxon>Intrasporangiaceae</taxon>
        <taxon>Nostocoides</taxon>
    </lineage>
</organism>
<dbReference type="Gene3D" id="3.40.50.1240">
    <property type="entry name" value="Phosphoglycerate mutase-like"/>
    <property type="match status" value="1"/>
</dbReference>
<comment type="caution">
    <text evidence="2">The sequence shown here is derived from an EMBL/GenBank/DDBJ whole genome shotgun (WGS) entry which is preliminary data.</text>
</comment>
<dbReference type="STRING" id="1193518.BN13_100033"/>
<evidence type="ECO:0000313" key="2">
    <source>
        <dbReference type="EMBL" id="CCI51364.1"/>
    </source>
</evidence>
<dbReference type="Pfam" id="PF00300">
    <property type="entry name" value="His_Phos_1"/>
    <property type="match status" value="1"/>
</dbReference>
<dbReference type="AlphaFoldDB" id="A0A077M4B7"/>
<keyword evidence="1" id="KW-0378">Hydrolase</keyword>
<gene>
    <name evidence="2" type="ORF">BN13_100033</name>
</gene>
<dbReference type="SMART" id="SM00855">
    <property type="entry name" value="PGAM"/>
    <property type="match status" value="1"/>
</dbReference>
<dbReference type="PANTHER" id="PTHR20935:SF1">
    <property type="entry name" value="SLL1549 PROTEIN"/>
    <property type="match status" value="1"/>
</dbReference>
<dbReference type="GO" id="GO:0016787">
    <property type="term" value="F:hydrolase activity"/>
    <property type="evidence" value="ECO:0007669"/>
    <property type="project" value="UniProtKB-KW"/>
</dbReference>
<dbReference type="PANTHER" id="PTHR20935">
    <property type="entry name" value="PHOSPHOGLYCERATE MUTASE-RELATED"/>
    <property type="match status" value="1"/>
</dbReference>
<evidence type="ECO:0000313" key="3">
    <source>
        <dbReference type="Proteomes" id="UP000035720"/>
    </source>
</evidence>
<dbReference type="RefSeq" id="WP_048544280.1">
    <property type="nucleotide sequence ID" value="NZ_HF571038.1"/>
</dbReference>
<protein>
    <submittedName>
        <fullName evidence="2">Putative Phosphohistidine phosphatase SixA</fullName>
    </submittedName>
</protein>
<name>A0A077M4B7_9MICO</name>
<dbReference type="InterPro" id="IPR013078">
    <property type="entry name" value="His_Pase_superF_clade-1"/>
</dbReference>
<dbReference type="SUPFAM" id="SSF53254">
    <property type="entry name" value="Phosphoglycerate mutase-like"/>
    <property type="match status" value="1"/>
</dbReference>
<dbReference type="EMBL" id="CAJC01000002">
    <property type="protein sequence ID" value="CCI51364.1"/>
    <property type="molecule type" value="Genomic_DNA"/>
</dbReference>
<evidence type="ECO:0000256" key="1">
    <source>
        <dbReference type="ARBA" id="ARBA00022801"/>
    </source>
</evidence>